<feature type="domain" description="CWH43-like N-terminal" evidence="2">
    <location>
        <begin position="29"/>
        <end position="236"/>
    </location>
</feature>
<evidence type="ECO:0000259" key="2">
    <source>
        <dbReference type="Pfam" id="PF10277"/>
    </source>
</evidence>
<name>A0A8J6E631_9EUKA</name>
<sequence>MANHRPMVKEQRPALRTPDKYLLNLNGAVPLLIVAISVFMSLCGTIVNYLLSPVARNYLPTISEAALQSKPVYGVTMCVAGLTLPLGAFIITRRIAPRHPAATVPVLALALVASAGVMYQGIIPLDMTLSMDTHRAAAGVFFAAAFVLCCFLVVLEFTCRRVTLAAVARVLLIATIVGTGVAVPLVVGDALNNVNFSRVEEMNETELPANALTKAAIVQWTLVSTLIAFAASYLPDARKMRLSVVAAGTRVGEKDE</sequence>
<evidence type="ECO:0000256" key="1">
    <source>
        <dbReference type="SAM" id="Phobius"/>
    </source>
</evidence>
<dbReference type="InterPro" id="IPR019402">
    <property type="entry name" value="CWH43_N"/>
</dbReference>
<dbReference type="EMBL" id="JAHDYR010000005">
    <property type="protein sequence ID" value="KAG9396622.1"/>
    <property type="molecule type" value="Genomic_DNA"/>
</dbReference>
<gene>
    <name evidence="3" type="ORF">J8273_1639</name>
</gene>
<comment type="caution">
    <text evidence="3">The sequence shown here is derived from an EMBL/GenBank/DDBJ whole genome shotgun (WGS) entry which is preliminary data.</text>
</comment>
<dbReference type="AlphaFoldDB" id="A0A8J6E631"/>
<reference evidence="3" key="1">
    <citation type="submission" date="2021-05" db="EMBL/GenBank/DDBJ databases">
        <title>A free-living protist that lacks canonical eukaryotic 1 DNA replication and segregation systems.</title>
        <authorList>
            <person name="Salas-Leiva D.E."/>
            <person name="Tromer E.C."/>
            <person name="Curtis B.A."/>
            <person name="Jerlstrom-Hultqvist J."/>
            <person name="Kolisko M."/>
            <person name="Yi Z."/>
            <person name="Salas-Leiva J.S."/>
            <person name="Gallot-Lavallee L."/>
            <person name="Kops G.J.P.L."/>
            <person name="Archibald J.M."/>
            <person name="Simpson A.G.B."/>
            <person name="Roger A.J."/>
        </authorList>
    </citation>
    <scope>NUCLEOTIDE SEQUENCE</scope>
    <source>
        <strain evidence="3">BICM</strain>
    </source>
</reference>
<keyword evidence="1" id="KW-0812">Transmembrane</keyword>
<feature type="transmembrane region" description="Helical" evidence="1">
    <location>
        <begin position="71"/>
        <end position="92"/>
    </location>
</feature>
<feature type="transmembrane region" description="Helical" evidence="1">
    <location>
        <begin position="135"/>
        <end position="155"/>
    </location>
</feature>
<feature type="transmembrane region" description="Helical" evidence="1">
    <location>
        <begin position="167"/>
        <end position="191"/>
    </location>
</feature>
<keyword evidence="4" id="KW-1185">Reference proteome</keyword>
<proteinExistence type="predicted"/>
<evidence type="ECO:0000313" key="4">
    <source>
        <dbReference type="Proteomes" id="UP000717585"/>
    </source>
</evidence>
<keyword evidence="1" id="KW-0472">Membrane</keyword>
<dbReference type="Pfam" id="PF10277">
    <property type="entry name" value="Frag1"/>
    <property type="match status" value="1"/>
</dbReference>
<evidence type="ECO:0000313" key="3">
    <source>
        <dbReference type="EMBL" id="KAG9396622.1"/>
    </source>
</evidence>
<feature type="transmembrane region" description="Helical" evidence="1">
    <location>
        <begin position="104"/>
        <end position="123"/>
    </location>
</feature>
<dbReference type="Proteomes" id="UP000717585">
    <property type="component" value="Unassembled WGS sequence"/>
</dbReference>
<organism evidence="3 4">
    <name type="scientific">Carpediemonas membranifera</name>
    <dbReference type="NCBI Taxonomy" id="201153"/>
    <lineage>
        <taxon>Eukaryota</taxon>
        <taxon>Metamonada</taxon>
        <taxon>Carpediemonas-like organisms</taxon>
        <taxon>Carpediemonas</taxon>
    </lineage>
</organism>
<keyword evidence="1" id="KW-1133">Transmembrane helix</keyword>
<protein>
    <submittedName>
        <fullName evidence="3">Frag1/DRAM/Sfk1</fullName>
    </submittedName>
</protein>
<feature type="transmembrane region" description="Helical" evidence="1">
    <location>
        <begin position="211"/>
        <end position="234"/>
    </location>
</feature>
<accession>A0A8J6E631</accession>
<feature type="transmembrane region" description="Helical" evidence="1">
    <location>
        <begin position="21"/>
        <end position="51"/>
    </location>
</feature>